<feature type="compositionally biased region" description="Low complexity" evidence="1">
    <location>
        <begin position="293"/>
        <end position="303"/>
    </location>
</feature>
<feature type="region of interest" description="Disordered" evidence="1">
    <location>
        <begin position="1"/>
        <end position="79"/>
    </location>
</feature>
<feature type="compositionally biased region" description="Low complexity" evidence="1">
    <location>
        <begin position="42"/>
        <end position="68"/>
    </location>
</feature>
<evidence type="ECO:0000313" key="3">
    <source>
        <dbReference type="Proteomes" id="UP000051952"/>
    </source>
</evidence>
<dbReference type="Proteomes" id="UP000051952">
    <property type="component" value="Unassembled WGS sequence"/>
</dbReference>
<organism evidence="2 3">
    <name type="scientific">Bodo saltans</name>
    <name type="common">Flagellated protozoan</name>
    <dbReference type="NCBI Taxonomy" id="75058"/>
    <lineage>
        <taxon>Eukaryota</taxon>
        <taxon>Discoba</taxon>
        <taxon>Euglenozoa</taxon>
        <taxon>Kinetoplastea</taxon>
        <taxon>Metakinetoplastina</taxon>
        <taxon>Eubodonida</taxon>
        <taxon>Bodonidae</taxon>
        <taxon>Bodo</taxon>
    </lineage>
</organism>
<feature type="region of interest" description="Disordered" evidence="1">
    <location>
        <begin position="360"/>
        <end position="437"/>
    </location>
</feature>
<feature type="region of interest" description="Disordered" evidence="1">
    <location>
        <begin position="130"/>
        <end position="304"/>
    </location>
</feature>
<keyword evidence="3" id="KW-1185">Reference proteome</keyword>
<feature type="compositionally biased region" description="Polar residues" evidence="1">
    <location>
        <begin position="180"/>
        <end position="203"/>
    </location>
</feature>
<evidence type="ECO:0000256" key="1">
    <source>
        <dbReference type="SAM" id="MobiDB-lite"/>
    </source>
</evidence>
<dbReference type="AlphaFoldDB" id="A0A0S4JM52"/>
<gene>
    <name evidence="2" type="ORF">BSAL_38405</name>
</gene>
<dbReference type="VEuPathDB" id="TriTrypDB:BSAL_38405"/>
<feature type="compositionally biased region" description="Acidic residues" evidence="1">
    <location>
        <begin position="208"/>
        <end position="217"/>
    </location>
</feature>
<feature type="compositionally biased region" description="Polar residues" evidence="1">
    <location>
        <begin position="245"/>
        <end position="258"/>
    </location>
</feature>
<proteinExistence type="predicted"/>
<name>A0A0S4JM52_BODSA</name>
<protein>
    <submittedName>
        <fullName evidence="2">Uncharacterized protein</fullName>
    </submittedName>
</protein>
<reference evidence="3" key="1">
    <citation type="submission" date="2015-09" db="EMBL/GenBank/DDBJ databases">
        <authorList>
            <consortium name="Pathogen Informatics"/>
        </authorList>
    </citation>
    <scope>NUCLEOTIDE SEQUENCE [LARGE SCALE GENOMIC DNA]</scope>
    <source>
        <strain evidence="3">Lake Konstanz</strain>
    </source>
</reference>
<evidence type="ECO:0000313" key="2">
    <source>
        <dbReference type="EMBL" id="CUG92599.1"/>
    </source>
</evidence>
<sequence>MATPLRPSLIPTMPMSADRPRVGGASHSRRRLTGDKSQLNNTSAPSSGASSSSTPSSASRAADDTATPYSWRPMVNKSTPISDSRITYETLIQRVTWTGAAKPNPSQLARGLTMRVIDGAAVSHASECEDEARRSAEQHNNRYVENDEEEVTLREDDVPDDLLQLENTRRSSGDDEQRRSSAMKSPSFISVTAEQDGSSNAQPTMELMETDTEDPDVELSPPRKFVSIDAGSASSPNAEGDTVAPRSSSQYQFSTTTPLGFGGNRSATRYDEPSPLHLTETMTGGGAGKESQSSSRPPSRAASDAPLMMSATLQQLHSEDSQAGGVGNGSIAAMLPASSIPSSYAFASFESSARSARIAATAHHENAGGGTSTSFHFLGSPPSRSHSNSAVLWVPASPKPSQSEELLPSADSDVSSNHSRRLLPRESSSGVRPRQVGTPPPILIPILELLFQDSTDVTLTEHRYRNHLVREFQLSWRLNIVALWESVAFPLVDGEDETVATETLRLAFRWNTCADELEECLREEWIRRSLIESDQHAAETEMECAARQSLRVVRGLGPLKRQLLRYAYSRRQAKAARDIRLLRCFTTEDDCRRSVEAEHYAERNAMLFEAATLQEEYYRHQLYRLYASVTIATMHGWLWLLQRCELYPICFAAPLSAVLRVSGRVCDASLFHLLAMEESAARSTMERNGWEAFHMSMRAHVGGAILELGEEVALRQALEEEEIEGRWMLCITRFKVMKMHQRRELEFTSFDARMMLAKQEATARSFIQAEFASNSPSTTP</sequence>
<accession>A0A0S4JM52</accession>
<feature type="compositionally biased region" description="Basic and acidic residues" evidence="1">
    <location>
        <begin position="131"/>
        <end position="156"/>
    </location>
</feature>
<dbReference type="EMBL" id="CYKH01002065">
    <property type="protein sequence ID" value="CUG92599.1"/>
    <property type="molecule type" value="Genomic_DNA"/>
</dbReference>
<feature type="compositionally biased region" description="Basic and acidic residues" evidence="1">
    <location>
        <begin position="167"/>
        <end position="179"/>
    </location>
</feature>